<dbReference type="eggNOG" id="arCOG01958">
    <property type="taxonomic scope" value="Archaea"/>
</dbReference>
<keyword evidence="2" id="KW-1133">Transmembrane helix</keyword>
<feature type="domain" description="Potassium channel" evidence="3">
    <location>
        <begin position="82"/>
        <end position="154"/>
    </location>
</feature>
<dbReference type="PATRIC" id="fig|1324957.4.peg.271"/>
<keyword evidence="5" id="KW-1185">Reference proteome</keyword>
<evidence type="ECO:0000256" key="1">
    <source>
        <dbReference type="SAM" id="MobiDB-lite"/>
    </source>
</evidence>
<organism evidence="4 5">
    <name type="scientific">Candidatus Halobonum tyrrellensis G22</name>
    <dbReference type="NCBI Taxonomy" id="1324957"/>
    <lineage>
        <taxon>Archaea</taxon>
        <taxon>Methanobacteriati</taxon>
        <taxon>Methanobacteriota</taxon>
        <taxon>Stenosarchaea group</taxon>
        <taxon>Halobacteria</taxon>
        <taxon>Halobacteriales</taxon>
        <taxon>Haloferacaceae</taxon>
        <taxon>Candidatus Halobonum</taxon>
    </lineage>
</organism>
<dbReference type="EMBL" id="ASGZ01000002">
    <property type="protein sequence ID" value="ESP90153.1"/>
    <property type="molecule type" value="Genomic_DNA"/>
</dbReference>
<protein>
    <submittedName>
        <fullName evidence="4">Ion channel</fullName>
    </submittedName>
</protein>
<dbReference type="OrthoDB" id="263876at2157"/>
<keyword evidence="2" id="KW-0472">Membrane</keyword>
<evidence type="ECO:0000313" key="5">
    <source>
        <dbReference type="Proteomes" id="UP000017840"/>
    </source>
</evidence>
<dbReference type="Gene3D" id="1.10.287.70">
    <property type="match status" value="1"/>
</dbReference>
<keyword evidence="2" id="KW-0812">Transmembrane</keyword>
<dbReference type="RefSeq" id="WP_023392857.1">
    <property type="nucleotide sequence ID" value="NZ_ASGZ01000002.1"/>
</dbReference>
<evidence type="ECO:0000256" key="2">
    <source>
        <dbReference type="SAM" id="Phobius"/>
    </source>
</evidence>
<feature type="region of interest" description="Disordered" evidence="1">
    <location>
        <begin position="274"/>
        <end position="293"/>
    </location>
</feature>
<sequence length="331" mass="35809">MTLLYTVVGAVVLVGTVTDLLWTTVWVEGRAGPVTTRLMAGTWNRLRRVGGRGSRLLTLAGPLVLLVSLVTWIASLWLGWTLVFAGVEGSIVETNAAGPVSWSERFYFTGYSLFTLGNGGYAPGGAVWRIVTVFTSGSGMLFVTLIVTYVLSVLDAVTQKRAFASTVSGLGETGGAVVVAGWTGERFDGFDLPLNSVSTQLNELTVNHMAYPVLHYFYTADRRYAAVVGVATLDEALTTLQRGVPERRRSETAVVESARSTVDTYLEMVDATFAPADDPPPAPDLDRLREAGVPTVSDEAFDRRVAELADRRRDLLGLVEADGHRWSRDDG</sequence>
<feature type="transmembrane region" description="Helical" evidence="2">
    <location>
        <begin position="56"/>
        <end position="80"/>
    </location>
</feature>
<accession>V4HK40</accession>
<proteinExistence type="predicted"/>
<gene>
    <name evidence="4" type="ORF">K933_01292</name>
</gene>
<dbReference type="SUPFAM" id="SSF81324">
    <property type="entry name" value="Voltage-gated potassium channels"/>
    <property type="match status" value="1"/>
</dbReference>
<feature type="transmembrane region" description="Helical" evidence="2">
    <location>
        <begin position="126"/>
        <end position="151"/>
    </location>
</feature>
<dbReference type="InterPro" id="IPR013099">
    <property type="entry name" value="K_chnl_dom"/>
</dbReference>
<evidence type="ECO:0000259" key="3">
    <source>
        <dbReference type="Pfam" id="PF07885"/>
    </source>
</evidence>
<dbReference type="STRING" id="1324957.K933_01292"/>
<dbReference type="Proteomes" id="UP000017840">
    <property type="component" value="Unassembled WGS sequence"/>
</dbReference>
<reference evidence="4 5" key="1">
    <citation type="journal article" date="2013" name="Genome Announc.">
        <title>Draft Genome Sequence of 'Candidatus Halobonum tyrrellensis' Strain G22, Isolated from the Hypersaline Waters of Lake Tyrrell, Australia.</title>
        <authorList>
            <person name="Ugalde J.A."/>
            <person name="Narasingarao P."/>
            <person name="Kuo S."/>
            <person name="Podell S."/>
            <person name="Allen E.E."/>
        </authorList>
    </citation>
    <scope>NUCLEOTIDE SEQUENCE [LARGE SCALE GENOMIC DNA]</scope>
    <source>
        <strain evidence="4 5">G22</strain>
    </source>
</reference>
<evidence type="ECO:0000313" key="4">
    <source>
        <dbReference type="EMBL" id="ESP90153.1"/>
    </source>
</evidence>
<dbReference type="AlphaFoldDB" id="V4HK40"/>
<comment type="caution">
    <text evidence="4">The sequence shown here is derived from an EMBL/GenBank/DDBJ whole genome shotgun (WGS) entry which is preliminary data.</text>
</comment>
<feature type="transmembrane region" description="Helical" evidence="2">
    <location>
        <begin position="6"/>
        <end position="27"/>
    </location>
</feature>
<dbReference type="Pfam" id="PF07885">
    <property type="entry name" value="Ion_trans_2"/>
    <property type="match status" value="1"/>
</dbReference>
<name>V4HK40_9EURY</name>